<sequence length="231" mass="26060">MLKNRASWHKSCTDKISNKKLERLRKSKIEDSIEFIYSKYRRASLLKSTVSNCIFCNEPAGLDGLNNLKHFLDKPELDIEDYISWGAYHASKQMPFNNMKTTVTLMPLFLDCAHSIAMIKHSMNAISDTILLLNPGQVPVITMDQPLFAIAKSIQWNFPNTHGEDKFVIMSGGIHIEMAALKTLGNWLECSGWTTAICTAEIATSGVADSFIKVTHLTRTRHAHQRLLCSF</sequence>
<dbReference type="Proteomes" id="UP000828390">
    <property type="component" value="Unassembled WGS sequence"/>
</dbReference>
<evidence type="ECO:0000313" key="2">
    <source>
        <dbReference type="Proteomes" id="UP000828390"/>
    </source>
</evidence>
<comment type="caution">
    <text evidence="1">The sequence shown here is derived from an EMBL/GenBank/DDBJ whole genome shotgun (WGS) entry which is preliminary data.</text>
</comment>
<dbReference type="AlphaFoldDB" id="A0A9D4INX6"/>
<evidence type="ECO:0000313" key="1">
    <source>
        <dbReference type="EMBL" id="KAH3778443.1"/>
    </source>
</evidence>
<dbReference type="EMBL" id="JAIWYP010000009">
    <property type="protein sequence ID" value="KAH3778443.1"/>
    <property type="molecule type" value="Genomic_DNA"/>
</dbReference>
<reference evidence="1" key="2">
    <citation type="submission" date="2020-11" db="EMBL/GenBank/DDBJ databases">
        <authorList>
            <person name="McCartney M.A."/>
            <person name="Auch B."/>
            <person name="Kono T."/>
            <person name="Mallez S."/>
            <person name="Becker A."/>
            <person name="Gohl D.M."/>
            <person name="Silverstein K.A.T."/>
            <person name="Koren S."/>
            <person name="Bechman K.B."/>
            <person name="Herman A."/>
            <person name="Abrahante J.E."/>
            <person name="Garbe J."/>
        </authorList>
    </citation>
    <scope>NUCLEOTIDE SEQUENCE</scope>
    <source>
        <strain evidence="1">Duluth1</strain>
        <tissue evidence="1">Whole animal</tissue>
    </source>
</reference>
<protein>
    <submittedName>
        <fullName evidence="1">Uncharacterized protein</fullName>
    </submittedName>
</protein>
<dbReference type="PANTHER" id="PTHR47018">
    <property type="entry name" value="CXC DOMAIN-CONTAINING PROTEIN-RELATED"/>
    <property type="match status" value="1"/>
</dbReference>
<organism evidence="1 2">
    <name type="scientific">Dreissena polymorpha</name>
    <name type="common">Zebra mussel</name>
    <name type="synonym">Mytilus polymorpha</name>
    <dbReference type="NCBI Taxonomy" id="45954"/>
    <lineage>
        <taxon>Eukaryota</taxon>
        <taxon>Metazoa</taxon>
        <taxon>Spiralia</taxon>
        <taxon>Lophotrochozoa</taxon>
        <taxon>Mollusca</taxon>
        <taxon>Bivalvia</taxon>
        <taxon>Autobranchia</taxon>
        <taxon>Heteroconchia</taxon>
        <taxon>Euheterodonta</taxon>
        <taxon>Imparidentia</taxon>
        <taxon>Neoheterodontei</taxon>
        <taxon>Myida</taxon>
        <taxon>Dreissenoidea</taxon>
        <taxon>Dreissenidae</taxon>
        <taxon>Dreissena</taxon>
    </lineage>
</organism>
<accession>A0A9D4INX6</accession>
<reference evidence="1" key="1">
    <citation type="journal article" date="2019" name="bioRxiv">
        <title>The Genome of the Zebra Mussel, Dreissena polymorpha: A Resource for Invasive Species Research.</title>
        <authorList>
            <person name="McCartney M.A."/>
            <person name="Auch B."/>
            <person name="Kono T."/>
            <person name="Mallez S."/>
            <person name="Zhang Y."/>
            <person name="Obille A."/>
            <person name="Becker A."/>
            <person name="Abrahante J.E."/>
            <person name="Garbe J."/>
            <person name="Badalamenti J.P."/>
            <person name="Herman A."/>
            <person name="Mangelson H."/>
            <person name="Liachko I."/>
            <person name="Sullivan S."/>
            <person name="Sone E.D."/>
            <person name="Koren S."/>
            <person name="Silverstein K.A.T."/>
            <person name="Beckman K.B."/>
            <person name="Gohl D.M."/>
        </authorList>
    </citation>
    <scope>NUCLEOTIDE SEQUENCE</scope>
    <source>
        <strain evidence="1">Duluth1</strain>
        <tissue evidence="1">Whole animal</tissue>
    </source>
</reference>
<keyword evidence="2" id="KW-1185">Reference proteome</keyword>
<name>A0A9D4INX6_DREPO</name>
<gene>
    <name evidence="1" type="ORF">DPMN_179901</name>
</gene>
<proteinExistence type="predicted"/>